<reference evidence="9" key="1">
    <citation type="submission" date="2014-08" db="EMBL/GenBank/DDBJ databases">
        <authorList>
            <person name="Sharma Rahul"/>
            <person name="Thines Marco"/>
        </authorList>
    </citation>
    <scope>NUCLEOTIDE SEQUENCE</scope>
</reference>
<dbReference type="GO" id="GO:0003884">
    <property type="term" value="F:D-amino-acid oxidase activity"/>
    <property type="evidence" value="ECO:0007669"/>
    <property type="project" value="InterPro"/>
</dbReference>
<feature type="binding site" evidence="6">
    <location>
        <position position="159"/>
    </location>
    <ligand>
        <name>FAD</name>
        <dbReference type="ChEBI" id="CHEBI:57692"/>
    </ligand>
</feature>
<name>A0A0F7SWF1_PHARH</name>
<dbReference type="PANTHER" id="PTHR11530:SF30">
    <property type="entry name" value="FAD DEPENDENT OXIDOREDUCTASE DOMAIN-CONTAINING PROTEIN"/>
    <property type="match status" value="1"/>
</dbReference>
<feature type="domain" description="FAD dependent oxidoreductase" evidence="8">
    <location>
        <begin position="4"/>
        <end position="354"/>
    </location>
</feature>
<dbReference type="GO" id="GO:0071949">
    <property type="term" value="F:FAD binding"/>
    <property type="evidence" value="ECO:0007669"/>
    <property type="project" value="InterPro"/>
</dbReference>
<feature type="signal peptide" evidence="7">
    <location>
        <begin position="1"/>
        <end position="18"/>
    </location>
</feature>
<evidence type="ECO:0000256" key="4">
    <source>
        <dbReference type="ARBA" id="ARBA00022827"/>
    </source>
</evidence>
<sequence>MSKHVVVIGAGVLGCTSALCLSKEGYEVTIVARDLPTDLDSQGFASPWAGANWHSFWNDLRTNAWEEATYLKLKSLIPTGLVMKIPSKRYFLEDVSDDIEAEWYRDLVEDFRVIPKEELPEGVKSGCASTILSLAPATYLPWLEDQLRLAGVKLIRRRVESISEAANGMPGVAKADVVVNCTGLGAKSLGGVLDQDVEPIRGQVCLVRAPHVKTDMGIKGYTDGSCYIIPRPDGNVVLGGCQEVGSWDLSVHVDRAETILKRAYALCPELSHGQGWENIPVLRHNVGLRPSRKGGARVEREIVHVPHRSPAAPWKMTESSSLTEKASRPIGLVHAYGIGPAGYQSSWGIAQNVTTLVHDHFTEFPALICSSKL</sequence>
<dbReference type="EMBL" id="LN483166">
    <property type="protein sequence ID" value="CED84920.1"/>
    <property type="molecule type" value="Genomic_DNA"/>
</dbReference>
<comment type="cofactor">
    <cofactor evidence="1 6">
        <name>FAD</name>
        <dbReference type="ChEBI" id="CHEBI:57692"/>
    </cofactor>
</comment>
<feature type="binding site" evidence="6">
    <location>
        <position position="289"/>
    </location>
    <ligand>
        <name>D-dopa</name>
        <dbReference type="ChEBI" id="CHEBI:149689"/>
    </ligand>
</feature>
<proteinExistence type="inferred from homology"/>
<protein>
    <submittedName>
        <fullName evidence="9">D-aspartate oxidase</fullName>
    </submittedName>
</protein>
<keyword evidence="5" id="KW-0560">Oxidoreductase</keyword>
<dbReference type="GO" id="GO:0019478">
    <property type="term" value="P:D-amino acid catabolic process"/>
    <property type="evidence" value="ECO:0007669"/>
    <property type="project" value="TreeGrafter"/>
</dbReference>
<evidence type="ECO:0000259" key="8">
    <source>
        <dbReference type="Pfam" id="PF01266"/>
    </source>
</evidence>
<keyword evidence="3" id="KW-0285">Flavoprotein</keyword>
<keyword evidence="4 6" id="KW-0274">FAD</keyword>
<evidence type="ECO:0000313" key="9">
    <source>
        <dbReference type="EMBL" id="CED84920.1"/>
    </source>
</evidence>
<dbReference type="GO" id="GO:0005737">
    <property type="term" value="C:cytoplasm"/>
    <property type="evidence" value="ECO:0007669"/>
    <property type="project" value="TreeGrafter"/>
</dbReference>
<keyword evidence="7" id="KW-0732">Signal</keyword>
<evidence type="ECO:0000256" key="6">
    <source>
        <dbReference type="PIRSR" id="PIRSR000189-1"/>
    </source>
</evidence>
<evidence type="ECO:0000256" key="5">
    <source>
        <dbReference type="ARBA" id="ARBA00023002"/>
    </source>
</evidence>
<evidence type="ECO:0000256" key="1">
    <source>
        <dbReference type="ARBA" id="ARBA00001974"/>
    </source>
</evidence>
<evidence type="ECO:0000256" key="3">
    <source>
        <dbReference type="ARBA" id="ARBA00022630"/>
    </source>
</evidence>
<dbReference type="SUPFAM" id="SSF54373">
    <property type="entry name" value="FAD-linked reductases, C-terminal domain"/>
    <property type="match status" value="1"/>
</dbReference>
<organism evidence="9">
    <name type="scientific">Phaffia rhodozyma</name>
    <name type="common">Yeast</name>
    <name type="synonym">Xanthophyllomyces dendrorhous</name>
    <dbReference type="NCBI Taxonomy" id="264483"/>
    <lineage>
        <taxon>Eukaryota</taxon>
        <taxon>Fungi</taxon>
        <taxon>Dikarya</taxon>
        <taxon>Basidiomycota</taxon>
        <taxon>Agaricomycotina</taxon>
        <taxon>Tremellomycetes</taxon>
        <taxon>Cystofilobasidiales</taxon>
        <taxon>Mrakiaceae</taxon>
        <taxon>Phaffia</taxon>
    </lineage>
</organism>
<dbReference type="Gene3D" id="3.40.50.720">
    <property type="entry name" value="NAD(P)-binding Rossmann-like Domain"/>
    <property type="match status" value="1"/>
</dbReference>
<feature type="chain" id="PRO_5002522117" evidence="7">
    <location>
        <begin position="19"/>
        <end position="373"/>
    </location>
</feature>
<evidence type="ECO:0000256" key="2">
    <source>
        <dbReference type="ARBA" id="ARBA00006730"/>
    </source>
</evidence>
<accession>A0A0F7SWF1</accession>
<dbReference type="InterPro" id="IPR023209">
    <property type="entry name" value="DAO"/>
</dbReference>
<dbReference type="SUPFAM" id="SSF51971">
    <property type="entry name" value="Nucleotide-binding domain"/>
    <property type="match status" value="1"/>
</dbReference>
<dbReference type="Gene3D" id="3.30.9.10">
    <property type="entry name" value="D-Amino Acid Oxidase, subunit A, domain 2"/>
    <property type="match status" value="1"/>
</dbReference>
<dbReference type="Pfam" id="PF01266">
    <property type="entry name" value="DAO"/>
    <property type="match status" value="1"/>
</dbReference>
<dbReference type="InterPro" id="IPR006076">
    <property type="entry name" value="FAD-dep_OxRdtase"/>
</dbReference>
<feature type="binding site" evidence="6">
    <location>
        <position position="182"/>
    </location>
    <ligand>
        <name>FAD</name>
        <dbReference type="ChEBI" id="CHEBI:57692"/>
    </ligand>
</feature>
<dbReference type="PROSITE" id="PS51257">
    <property type="entry name" value="PROKAR_LIPOPROTEIN"/>
    <property type="match status" value="1"/>
</dbReference>
<dbReference type="PIRSF" id="PIRSF000189">
    <property type="entry name" value="D-aa_oxidase"/>
    <property type="match status" value="1"/>
</dbReference>
<dbReference type="PANTHER" id="PTHR11530">
    <property type="entry name" value="D-AMINO ACID OXIDASE"/>
    <property type="match status" value="1"/>
</dbReference>
<evidence type="ECO:0000256" key="7">
    <source>
        <dbReference type="SAM" id="SignalP"/>
    </source>
</evidence>
<comment type="similarity">
    <text evidence="2">Belongs to the DAMOX/DASOX family.</text>
</comment>
<dbReference type="AlphaFoldDB" id="A0A0F7SWF1"/>